<feature type="region of interest" description="Disordered" evidence="1">
    <location>
        <begin position="81"/>
        <end position="154"/>
    </location>
</feature>
<dbReference type="OrthoDB" id="79470at2759"/>
<evidence type="ECO:0000313" key="3">
    <source>
        <dbReference type="Proteomes" id="UP000030762"/>
    </source>
</evidence>
<feature type="compositionally biased region" description="Polar residues" evidence="1">
    <location>
        <begin position="1"/>
        <end position="10"/>
    </location>
</feature>
<accession>T0RD61</accession>
<dbReference type="OMA" id="QIRTCMP"/>
<dbReference type="InParanoid" id="T0RD61"/>
<name>T0RD61_SAPDV</name>
<dbReference type="EMBL" id="JH767207">
    <property type="protein sequence ID" value="EQC27497.1"/>
    <property type="molecule type" value="Genomic_DNA"/>
</dbReference>
<protein>
    <submittedName>
        <fullName evidence="2">Uncharacterized protein</fullName>
    </submittedName>
</protein>
<dbReference type="VEuPathDB" id="FungiDB:SDRG_14700"/>
<dbReference type="GeneID" id="19955427"/>
<gene>
    <name evidence="2" type="ORF">SDRG_14700</name>
</gene>
<dbReference type="AlphaFoldDB" id="T0RD61"/>
<dbReference type="Proteomes" id="UP000030762">
    <property type="component" value="Unassembled WGS sequence"/>
</dbReference>
<dbReference type="RefSeq" id="XP_008619071.1">
    <property type="nucleotide sequence ID" value="XM_008620849.1"/>
</dbReference>
<reference evidence="2 3" key="1">
    <citation type="submission" date="2012-04" db="EMBL/GenBank/DDBJ databases">
        <title>The Genome Sequence of Saprolegnia declina VS20.</title>
        <authorList>
            <consortium name="The Broad Institute Genome Sequencing Platform"/>
            <person name="Russ C."/>
            <person name="Nusbaum C."/>
            <person name="Tyler B."/>
            <person name="van West P."/>
            <person name="Dieguez-Uribeondo J."/>
            <person name="de Bruijn I."/>
            <person name="Tripathy S."/>
            <person name="Jiang R."/>
            <person name="Young S.K."/>
            <person name="Zeng Q."/>
            <person name="Gargeya S."/>
            <person name="Fitzgerald M."/>
            <person name="Haas B."/>
            <person name="Abouelleil A."/>
            <person name="Alvarado L."/>
            <person name="Arachchi H.M."/>
            <person name="Berlin A."/>
            <person name="Chapman S.B."/>
            <person name="Goldberg J."/>
            <person name="Griggs A."/>
            <person name="Gujja S."/>
            <person name="Hansen M."/>
            <person name="Howarth C."/>
            <person name="Imamovic A."/>
            <person name="Larimer J."/>
            <person name="McCowen C."/>
            <person name="Montmayeur A."/>
            <person name="Murphy C."/>
            <person name="Neiman D."/>
            <person name="Pearson M."/>
            <person name="Priest M."/>
            <person name="Roberts A."/>
            <person name="Saif S."/>
            <person name="Shea T."/>
            <person name="Sisk P."/>
            <person name="Sykes S."/>
            <person name="Wortman J."/>
            <person name="Nusbaum C."/>
            <person name="Birren B."/>
        </authorList>
    </citation>
    <scope>NUCLEOTIDE SEQUENCE [LARGE SCALE GENOMIC DNA]</scope>
    <source>
        <strain evidence="2 3">VS20</strain>
    </source>
</reference>
<dbReference type="eggNOG" id="ENOG502SDAH">
    <property type="taxonomic scope" value="Eukaryota"/>
</dbReference>
<keyword evidence="3" id="KW-1185">Reference proteome</keyword>
<feature type="region of interest" description="Disordered" evidence="1">
    <location>
        <begin position="1"/>
        <end position="26"/>
    </location>
</feature>
<feature type="compositionally biased region" description="Low complexity" evidence="1">
    <location>
        <begin position="83"/>
        <end position="108"/>
    </location>
</feature>
<proteinExistence type="predicted"/>
<evidence type="ECO:0000256" key="1">
    <source>
        <dbReference type="SAM" id="MobiDB-lite"/>
    </source>
</evidence>
<evidence type="ECO:0000313" key="2">
    <source>
        <dbReference type="EMBL" id="EQC27497.1"/>
    </source>
</evidence>
<sequence>MSSSVTSSELQAAIEPEPEHSDSKEQVVVVAESANNAEAIAPVNEAPKLPVVDVIPMQPNEVSESSTEPEAVPVLPIAQTTEAAPGSRPSSAPTARAAATTPTAVPAAKDTSEIPSTTSQRKRSITAADAARAPLEIKPLSDNRRKSSAAKASPAETIQAVDSVLLTEEERLEAIEAFLRTKIQTQGPSTQKEIRDYIFGRLSSLQIRTCMPPMMERLQTELGETLTLDVQTSLCVINELVLELGRASPLAGMYTDEEEALLDTLEHRTVL</sequence>
<organism evidence="2 3">
    <name type="scientific">Saprolegnia diclina (strain VS20)</name>
    <dbReference type="NCBI Taxonomy" id="1156394"/>
    <lineage>
        <taxon>Eukaryota</taxon>
        <taxon>Sar</taxon>
        <taxon>Stramenopiles</taxon>
        <taxon>Oomycota</taxon>
        <taxon>Saprolegniomycetes</taxon>
        <taxon>Saprolegniales</taxon>
        <taxon>Saprolegniaceae</taxon>
        <taxon>Saprolegnia</taxon>
    </lineage>
</organism>